<comment type="caution">
    <text evidence="1">The sequence shown here is derived from an EMBL/GenBank/DDBJ whole genome shotgun (WGS) entry which is preliminary data.</text>
</comment>
<protein>
    <recommendedName>
        <fullName evidence="3">TerD domain-containing protein</fullName>
    </recommendedName>
</protein>
<reference evidence="1" key="2">
    <citation type="submission" date="2020-09" db="EMBL/GenBank/DDBJ databases">
        <authorList>
            <person name="Sun Q."/>
            <person name="Ohkuma M."/>
        </authorList>
    </citation>
    <scope>NUCLEOTIDE SEQUENCE</scope>
    <source>
        <strain evidence="1">JCM 4386</strain>
    </source>
</reference>
<dbReference type="AlphaFoldDB" id="A0A918L4A5"/>
<dbReference type="EMBL" id="BMTL01000013">
    <property type="protein sequence ID" value="GGR92583.1"/>
    <property type="molecule type" value="Genomic_DNA"/>
</dbReference>
<evidence type="ECO:0000313" key="2">
    <source>
        <dbReference type="Proteomes" id="UP000606194"/>
    </source>
</evidence>
<keyword evidence="2" id="KW-1185">Reference proteome</keyword>
<dbReference type="Gene3D" id="2.60.60.30">
    <property type="entry name" value="sav2460 like domains"/>
    <property type="match status" value="1"/>
</dbReference>
<evidence type="ECO:0008006" key="3">
    <source>
        <dbReference type="Google" id="ProtNLM"/>
    </source>
</evidence>
<sequence>MGVAIHQNTGPKTFGDLSNAGVLVVVGYAELLKNDFAKLAGATAGTVAEFVRDASGTWEFHEMVRGFGSEPIVFGTEMGSAPRP</sequence>
<dbReference type="Proteomes" id="UP000606194">
    <property type="component" value="Unassembled WGS sequence"/>
</dbReference>
<proteinExistence type="predicted"/>
<reference evidence="1" key="1">
    <citation type="journal article" date="2014" name="Int. J. Syst. Evol. Microbiol.">
        <title>Complete genome sequence of Corynebacterium casei LMG S-19264T (=DSM 44701T), isolated from a smear-ripened cheese.</title>
        <authorList>
            <consortium name="US DOE Joint Genome Institute (JGI-PGF)"/>
            <person name="Walter F."/>
            <person name="Albersmeier A."/>
            <person name="Kalinowski J."/>
            <person name="Ruckert C."/>
        </authorList>
    </citation>
    <scope>NUCLEOTIDE SEQUENCE</scope>
    <source>
        <strain evidence="1">JCM 4386</strain>
    </source>
</reference>
<organism evidence="1 2">
    <name type="scientific">Streptomyces humidus</name>
    <dbReference type="NCBI Taxonomy" id="52259"/>
    <lineage>
        <taxon>Bacteria</taxon>
        <taxon>Bacillati</taxon>
        <taxon>Actinomycetota</taxon>
        <taxon>Actinomycetes</taxon>
        <taxon>Kitasatosporales</taxon>
        <taxon>Streptomycetaceae</taxon>
        <taxon>Streptomyces</taxon>
    </lineage>
</organism>
<evidence type="ECO:0000313" key="1">
    <source>
        <dbReference type="EMBL" id="GGR92583.1"/>
    </source>
</evidence>
<name>A0A918L4A5_9ACTN</name>
<gene>
    <name evidence="1" type="ORF">GCM10010269_34500</name>
</gene>
<accession>A0A918L4A5</accession>